<feature type="compositionally biased region" description="Basic and acidic residues" evidence="1">
    <location>
        <begin position="81"/>
        <end position="112"/>
    </location>
</feature>
<dbReference type="GO" id="GO:0005730">
    <property type="term" value="C:nucleolus"/>
    <property type="evidence" value="ECO:0007669"/>
    <property type="project" value="TreeGrafter"/>
</dbReference>
<proteinExistence type="predicted"/>
<evidence type="ECO:0000313" key="2">
    <source>
        <dbReference type="EMBL" id="KAK9842713.1"/>
    </source>
</evidence>
<feature type="compositionally biased region" description="Acidic residues" evidence="1">
    <location>
        <begin position="136"/>
        <end position="149"/>
    </location>
</feature>
<dbReference type="GO" id="GO:0019901">
    <property type="term" value="F:protein kinase binding"/>
    <property type="evidence" value="ECO:0007669"/>
    <property type="project" value="TreeGrafter"/>
</dbReference>
<dbReference type="PANTHER" id="PTHR13507:SF0">
    <property type="entry name" value="PRKR-INTERACTING PROTEIN 1"/>
    <property type="match status" value="1"/>
</dbReference>
<feature type="region of interest" description="Disordered" evidence="1">
    <location>
        <begin position="81"/>
        <end position="158"/>
    </location>
</feature>
<dbReference type="EMBL" id="JALJOS010000002">
    <property type="protein sequence ID" value="KAK9842713.1"/>
    <property type="molecule type" value="Genomic_DNA"/>
</dbReference>
<dbReference type="Proteomes" id="UP001438707">
    <property type="component" value="Unassembled WGS sequence"/>
</dbReference>
<reference evidence="2 3" key="1">
    <citation type="journal article" date="2024" name="Nat. Commun.">
        <title>Phylogenomics reveals the evolutionary origins of lichenization in chlorophyte algae.</title>
        <authorList>
            <person name="Puginier C."/>
            <person name="Libourel C."/>
            <person name="Otte J."/>
            <person name="Skaloud P."/>
            <person name="Haon M."/>
            <person name="Grisel S."/>
            <person name="Petersen M."/>
            <person name="Berrin J.G."/>
            <person name="Delaux P.M."/>
            <person name="Dal Grande F."/>
            <person name="Keller J."/>
        </authorList>
    </citation>
    <scope>NUCLEOTIDE SEQUENCE [LARGE SCALE GENOMIC DNA]</scope>
    <source>
        <strain evidence="2 3">SAG 2145</strain>
    </source>
</reference>
<evidence type="ECO:0000256" key="1">
    <source>
        <dbReference type="SAM" id="MobiDB-lite"/>
    </source>
</evidence>
<dbReference type="AlphaFoldDB" id="A0AAW1SAM9"/>
<evidence type="ECO:0000313" key="3">
    <source>
        <dbReference type="Proteomes" id="UP001438707"/>
    </source>
</evidence>
<organism evidence="2 3">
    <name type="scientific">Apatococcus lobatus</name>
    <dbReference type="NCBI Taxonomy" id="904363"/>
    <lineage>
        <taxon>Eukaryota</taxon>
        <taxon>Viridiplantae</taxon>
        <taxon>Chlorophyta</taxon>
        <taxon>core chlorophytes</taxon>
        <taxon>Trebouxiophyceae</taxon>
        <taxon>Chlorellales</taxon>
        <taxon>Chlorellaceae</taxon>
        <taxon>Apatococcus</taxon>
    </lineage>
</organism>
<feature type="compositionally biased region" description="Basic residues" evidence="1">
    <location>
        <begin position="113"/>
        <end position="129"/>
    </location>
</feature>
<evidence type="ECO:0008006" key="4">
    <source>
        <dbReference type="Google" id="ProtNLM"/>
    </source>
</evidence>
<protein>
    <recommendedName>
        <fullName evidence="4">PRKR-interacting protein 1</fullName>
    </recommendedName>
</protein>
<comment type="caution">
    <text evidence="2">The sequence shown here is derived from an EMBL/GenBank/DDBJ whole genome shotgun (WGS) entry which is preliminary data.</text>
</comment>
<dbReference type="GO" id="GO:0003725">
    <property type="term" value="F:double-stranded RNA binding"/>
    <property type="evidence" value="ECO:0007669"/>
    <property type="project" value="InterPro"/>
</dbReference>
<dbReference type="InterPro" id="IPR009548">
    <property type="entry name" value="Prkrip1"/>
</dbReference>
<dbReference type="Pfam" id="PF06658">
    <property type="entry name" value="DUF1168"/>
    <property type="match status" value="1"/>
</dbReference>
<keyword evidence="3" id="KW-1185">Reference proteome</keyword>
<gene>
    <name evidence="2" type="ORF">WJX74_001096</name>
</gene>
<name>A0AAW1SAM9_9CHLO</name>
<accession>A0AAW1SAM9</accession>
<sequence length="158" mass="18172">MALQIVPGSSTDLVLATRRPEISQEEHERRLKDAEELEKKLTYITEKVPTRIQNVMGSNAGAGSGEFHMYRQARRREMMRQARFETEAIAQAEKDDYEMRQQRLREQEDTRTAKRKQKREKKRARKKRAVGPGECAADDAHEDSEEDDGVQAAQAALD</sequence>
<dbReference type="GO" id="GO:0004860">
    <property type="term" value="F:protein kinase inhibitor activity"/>
    <property type="evidence" value="ECO:0007669"/>
    <property type="project" value="TreeGrafter"/>
</dbReference>
<dbReference type="PANTHER" id="PTHR13507">
    <property type="entry name" value="PRKR-INTERACTING PROTEIN 1"/>
    <property type="match status" value="1"/>
</dbReference>